<dbReference type="PROSITE" id="PS50977">
    <property type="entry name" value="HTH_TETR_2"/>
    <property type="match status" value="1"/>
</dbReference>
<dbReference type="Gene3D" id="1.10.357.10">
    <property type="entry name" value="Tetracycline Repressor, domain 2"/>
    <property type="match status" value="1"/>
</dbReference>
<dbReference type="PANTHER" id="PTHR43479:SF11">
    <property type="entry name" value="ACREF_ENVCD OPERON REPRESSOR-RELATED"/>
    <property type="match status" value="1"/>
</dbReference>
<dbReference type="RefSeq" id="WP_353547759.1">
    <property type="nucleotide sequence ID" value="NZ_JAGKSB010000015.1"/>
</dbReference>
<protein>
    <submittedName>
        <fullName evidence="4">TetR/AcrR family transcriptional regulator</fullName>
    </submittedName>
</protein>
<dbReference type="InterPro" id="IPR050624">
    <property type="entry name" value="HTH-type_Tx_Regulator"/>
</dbReference>
<name>A0A8T4HB65_9SPHI</name>
<gene>
    <name evidence="4" type="ORF">J5U18_11935</name>
</gene>
<organism evidence="4 5">
    <name type="scientific">Rhinopithecimicrobium faecis</name>
    <dbReference type="NCBI Taxonomy" id="2820698"/>
    <lineage>
        <taxon>Bacteria</taxon>
        <taxon>Pseudomonadati</taxon>
        <taxon>Bacteroidota</taxon>
        <taxon>Sphingobacteriia</taxon>
        <taxon>Sphingobacteriales</taxon>
        <taxon>Sphingobacteriaceae</taxon>
        <taxon>Rhinopithecimicrobium</taxon>
    </lineage>
</organism>
<sequence>MKASRKELIIASATKRFAHFGFSKTTMHEIAEDLHITKANLYYYYPDKLSLMKDVILSISEKVHLHEKEIIEEGGSVLAIISKILSHRREMNIKYCMLQLSENLEMIKGLELEEVIQVINARDESSIEQILSTGIAVGELQNIDVKDVARTLLDVISGLNFLCNIADIFKGLPNPNNDSLILEKQMKATVLIYNGIKN</sequence>
<comment type="caution">
    <text evidence="4">The sequence shown here is derived from an EMBL/GenBank/DDBJ whole genome shotgun (WGS) entry which is preliminary data.</text>
</comment>
<proteinExistence type="predicted"/>
<evidence type="ECO:0000313" key="5">
    <source>
        <dbReference type="Proteomes" id="UP000679691"/>
    </source>
</evidence>
<keyword evidence="5" id="KW-1185">Reference proteome</keyword>
<dbReference type="Proteomes" id="UP000679691">
    <property type="component" value="Unassembled WGS sequence"/>
</dbReference>
<evidence type="ECO:0000256" key="2">
    <source>
        <dbReference type="PROSITE-ProRule" id="PRU00335"/>
    </source>
</evidence>
<dbReference type="PANTHER" id="PTHR43479">
    <property type="entry name" value="ACREF/ENVCD OPERON REPRESSOR-RELATED"/>
    <property type="match status" value="1"/>
</dbReference>
<keyword evidence="1 2" id="KW-0238">DNA-binding</keyword>
<evidence type="ECO:0000313" key="4">
    <source>
        <dbReference type="EMBL" id="MBP3944252.1"/>
    </source>
</evidence>
<dbReference type="AlphaFoldDB" id="A0A8T4HB65"/>
<evidence type="ECO:0000259" key="3">
    <source>
        <dbReference type="PROSITE" id="PS50977"/>
    </source>
</evidence>
<dbReference type="GO" id="GO:0003677">
    <property type="term" value="F:DNA binding"/>
    <property type="evidence" value="ECO:0007669"/>
    <property type="project" value="UniProtKB-UniRule"/>
</dbReference>
<dbReference type="Gene3D" id="1.10.10.60">
    <property type="entry name" value="Homeodomain-like"/>
    <property type="match status" value="1"/>
</dbReference>
<dbReference type="SUPFAM" id="SSF46689">
    <property type="entry name" value="Homeodomain-like"/>
    <property type="match status" value="1"/>
</dbReference>
<reference evidence="4" key="1">
    <citation type="submission" date="2021-03" db="EMBL/GenBank/DDBJ databases">
        <authorList>
            <person name="Lu T."/>
            <person name="Wang Q."/>
            <person name="Han X."/>
        </authorList>
    </citation>
    <scope>NUCLEOTIDE SEQUENCE</scope>
    <source>
        <strain evidence="4">WQ 2009</strain>
    </source>
</reference>
<feature type="DNA-binding region" description="H-T-H motif" evidence="2">
    <location>
        <begin position="26"/>
        <end position="45"/>
    </location>
</feature>
<dbReference type="Pfam" id="PF00440">
    <property type="entry name" value="TetR_N"/>
    <property type="match status" value="1"/>
</dbReference>
<dbReference type="InterPro" id="IPR009057">
    <property type="entry name" value="Homeodomain-like_sf"/>
</dbReference>
<evidence type="ECO:0000256" key="1">
    <source>
        <dbReference type="ARBA" id="ARBA00023125"/>
    </source>
</evidence>
<dbReference type="SUPFAM" id="SSF48498">
    <property type="entry name" value="Tetracyclin repressor-like, C-terminal domain"/>
    <property type="match status" value="1"/>
</dbReference>
<dbReference type="InterPro" id="IPR036271">
    <property type="entry name" value="Tet_transcr_reg_TetR-rel_C_sf"/>
</dbReference>
<dbReference type="InterPro" id="IPR001647">
    <property type="entry name" value="HTH_TetR"/>
</dbReference>
<dbReference type="EMBL" id="JAGKSB010000015">
    <property type="protein sequence ID" value="MBP3944252.1"/>
    <property type="molecule type" value="Genomic_DNA"/>
</dbReference>
<accession>A0A8T4HB65</accession>
<feature type="domain" description="HTH tetR-type" evidence="3">
    <location>
        <begin position="3"/>
        <end position="63"/>
    </location>
</feature>